<feature type="transmembrane region" description="Helical" evidence="5">
    <location>
        <begin position="167"/>
        <end position="190"/>
    </location>
</feature>
<evidence type="ECO:0000256" key="4">
    <source>
        <dbReference type="ARBA" id="ARBA00023136"/>
    </source>
</evidence>
<feature type="transmembrane region" description="Helical" evidence="5">
    <location>
        <begin position="259"/>
        <end position="278"/>
    </location>
</feature>
<dbReference type="InterPro" id="IPR008521">
    <property type="entry name" value="Mg_trans_NIPA"/>
</dbReference>
<feature type="transmembrane region" description="Helical" evidence="5">
    <location>
        <begin position="106"/>
        <end position="125"/>
    </location>
</feature>
<accession>A0ABU2MIR5</accession>
<feature type="transmembrane region" description="Helical" evidence="5">
    <location>
        <begin position="228"/>
        <end position="247"/>
    </location>
</feature>
<keyword evidence="7" id="KW-1185">Reference proteome</keyword>
<dbReference type="RefSeq" id="WP_311514569.1">
    <property type="nucleotide sequence ID" value="NZ_JAVREP010000039.1"/>
</dbReference>
<dbReference type="Proteomes" id="UP001183390">
    <property type="component" value="Unassembled WGS sequence"/>
</dbReference>
<protein>
    <submittedName>
        <fullName evidence="6">DMT family transporter</fullName>
    </submittedName>
</protein>
<dbReference type="PANTHER" id="PTHR40761">
    <property type="entry name" value="CONSERVED INTEGRAL MEMBRANE ALANINE VALINE AND LEUCINE RICH PROTEIN-RELATED"/>
    <property type="match status" value="1"/>
</dbReference>
<keyword evidence="3 5" id="KW-1133">Transmembrane helix</keyword>
<dbReference type="PANTHER" id="PTHR40761:SF1">
    <property type="entry name" value="CONSERVED INTEGRAL MEMBRANE ALANINE VALINE AND LEUCINE RICH PROTEIN-RELATED"/>
    <property type="match status" value="1"/>
</dbReference>
<evidence type="ECO:0000313" key="6">
    <source>
        <dbReference type="EMBL" id="MDT0332141.1"/>
    </source>
</evidence>
<name>A0ABU2MIR5_9ACTN</name>
<comment type="caution">
    <text evidence="6">The sequence shown here is derived from an EMBL/GenBank/DDBJ whole genome shotgun (WGS) entry which is preliminary data.</text>
</comment>
<reference evidence="7" key="1">
    <citation type="submission" date="2023-07" db="EMBL/GenBank/DDBJ databases">
        <title>30 novel species of actinomycetes from the DSMZ collection.</title>
        <authorList>
            <person name="Nouioui I."/>
        </authorList>
    </citation>
    <scope>NUCLEOTIDE SEQUENCE [LARGE SCALE GENOMIC DNA]</scope>
    <source>
        <strain evidence="7">DSM 44743</strain>
    </source>
</reference>
<gene>
    <name evidence="6" type="ORF">RM479_27340</name>
</gene>
<evidence type="ECO:0000256" key="5">
    <source>
        <dbReference type="SAM" id="Phobius"/>
    </source>
</evidence>
<dbReference type="Pfam" id="PF05653">
    <property type="entry name" value="Mg_trans_NIPA"/>
    <property type="match status" value="1"/>
</dbReference>
<organism evidence="6 7">
    <name type="scientific">Nocardiopsis lambiniae</name>
    <dbReference type="NCBI Taxonomy" id="3075539"/>
    <lineage>
        <taxon>Bacteria</taxon>
        <taxon>Bacillati</taxon>
        <taxon>Actinomycetota</taxon>
        <taxon>Actinomycetes</taxon>
        <taxon>Streptosporangiales</taxon>
        <taxon>Nocardiopsidaceae</taxon>
        <taxon>Nocardiopsis</taxon>
    </lineage>
</organism>
<proteinExistence type="predicted"/>
<dbReference type="NCBIfam" id="NF038012">
    <property type="entry name" value="DMT_1"/>
    <property type="match status" value="1"/>
</dbReference>
<sequence length="284" mass="28990">MDPFVWLGAFLGTLSCVAYAAAAVAQWRLAVLLPGPLTERRPLAALLTRPLWWSSVLLNGARAVFQVGALAFAPLTVVQPLGVLTLVVAIPWAARLGGHRLTRREFRGAFLALFSVTALLALAMTDGRSEPLTATDGLIVTTGTLALLISGAWVAGRCPPLWRSHLLAAAAGIAFGVSSALAKTTITVVGTDGTGALLHPAAIGTAVVAVLGLFLAQAAYQGMELGSPLGVTTVVNPIAASVVGIAFMGESFLGGPIGLVPAVLAACLCAYGISLLGARLPTPR</sequence>
<comment type="subcellular location">
    <subcellularLocation>
        <location evidence="1">Membrane</location>
        <topology evidence="1">Multi-pass membrane protein</topology>
    </subcellularLocation>
</comment>
<keyword evidence="4 5" id="KW-0472">Membrane</keyword>
<feature type="transmembrane region" description="Helical" evidence="5">
    <location>
        <begin position="196"/>
        <end position="216"/>
    </location>
</feature>
<keyword evidence="2 5" id="KW-0812">Transmembrane</keyword>
<evidence type="ECO:0000313" key="7">
    <source>
        <dbReference type="Proteomes" id="UP001183390"/>
    </source>
</evidence>
<feature type="transmembrane region" description="Helical" evidence="5">
    <location>
        <begin position="63"/>
        <end position="94"/>
    </location>
</feature>
<evidence type="ECO:0000256" key="2">
    <source>
        <dbReference type="ARBA" id="ARBA00022692"/>
    </source>
</evidence>
<evidence type="ECO:0000256" key="1">
    <source>
        <dbReference type="ARBA" id="ARBA00004141"/>
    </source>
</evidence>
<evidence type="ECO:0000256" key="3">
    <source>
        <dbReference type="ARBA" id="ARBA00022989"/>
    </source>
</evidence>
<feature type="transmembrane region" description="Helical" evidence="5">
    <location>
        <begin position="137"/>
        <end position="155"/>
    </location>
</feature>
<dbReference type="EMBL" id="JAVREP010000039">
    <property type="protein sequence ID" value="MDT0332141.1"/>
    <property type="molecule type" value="Genomic_DNA"/>
</dbReference>